<comment type="caution">
    <text evidence="2">The sequence shown here is derived from an EMBL/GenBank/DDBJ whole genome shotgun (WGS) entry which is preliminary data.</text>
</comment>
<dbReference type="OrthoDB" id="6450091at2759"/>
<name>A0A4Y2H7V2_ARAVE</name>
<evidence type="ECO:0000256" key="1">
    <source>
        <dbReference type="SAM" id="MobiDB-lite"/>
    </source>
</evidence>
<dbReference type="EMBL" id="BGPR01001758">
    <property type="protein sequence ID" value="GBM61249.1"/>
    <property type="molecule type" value="Genomic_DNA"/>
</dbReference>
<sequence>MEPNESRSLDWKTCFKKILAPHLLNSSEEQNDAPHPLNPTYSEEQNDACQNIVNPKNDSVSTTAFLNNPEKSENVQKNINSSITVESVHTDDSSQSFIDGCQDSGSPGLNDAENPVETEENVANIIAADAEKLAKSFTALKVKKKDKYFHNMAVNSRNASDWNIAFKKVLDPKSVPESSLKTPEEFADEKPYLSHPELLDSGETNPWIYHRLCKKDEHLENMEEVAAQSLSENCNKERHYSEEEKKVLEILRQARTFKRPKKPHMNIFDGAGVNCFKDSEIKSSTKNRSSNTKKPKNVPPPGGWVCVKPVTLEEARKRPPNIISTECWDWDEDDW</sequence>
<gene>
    <name evidence="2" type="ORF">AVEN_145425_1</name>
</gene>
<proteinExistence type="predicted"/>
<dbReference type="Proteomes" id="UP000499080">
    <property type="component" value="Unassembled WGS sequence"/>
</dbReference>
<feature type="region of interest" description="Disordered" evidence="1">
    <location>
        <begin position="282"/>
        <end position="304"/>
    </location>
</feature>
<protein>
    <submittedName>
        <fullName evidence="2">Uncharacterized protein</fullName>
    </submittedName>
</protein>
<accession>A0A4Y2H7V2</accession>
<feature type="region of interest" description="Disordered" evidence="1">
    <location>
        <begin position="24"/>
        <end position="56"/>
    </location>
</feature>
<dbReference type="AlphaFoldDB" id="A0A4Y2H7V2"/>
<feature type="compositionally biased region" description="Polar residues" evidence="1">
    <location>
        <begin position="39"/>
        <end position="56"/>
    </location>
</feature>
<evidence type="ECO:0000313" key="3">
    <source>
        <dbReference type="Proteomes" id="UP000499080"/>
    </source>
</evidence>
<evidence type="ECO:0000313" key="2">
    <source>
        <dbReference type="EMBL" id="GBM61249.1"/>
    </source>
</evidence>
<keyword evidence="3" id="KW-1185">Reference proteome</keyword>
<reference evidence="2 3" key="1">
    <citation type="journal article" date="2019" name="Sci. Rep.">
        <title>Orb-weaving spider Araneus ventricosus genome elucidates the spidroin gene catalogue.</title>
        <authorList>
            <person name="Kono N."/>
            <person name="Nakamura H."/>
            <person name="Ohtoshi R."/>
            <person name="Moran D.A.P."/>
            <person name="Shinohara A."/>
            <person name="Yoshida Y."/>
            <person name="Fujiwara M."/>
            <person name="Mori M."/>
            <person name="Tomita M."/>
            <person name="Arakawa K."/>
        </authorList>
    </citation>
    <scope>NUCLEOTIDE SEQUENCE [LARGE SCALE GENOMIC DNA]</scope>
</reference>
<organism evidence="2 3">
    <name type="scientific">Araneus ventricosus</name>
    <name type="common">Orbweaver spider</name>
    <name type="synonym">Epeira ventricosa</name>
    <dbReference type="NCBI Taxonomy" id="182803"/>
    <lineage>
        <taxon>Eukaryota</taxon>
        <taxon>Metazoa</taxon>
        <taxon>Ecdysozoa</taxon>
        <taxon>Arthropoda</taxon>
        <taxon>Chelicerata</taxon>
        <taxon>Arachnida</taxon>
        <taxon>Araneae</taxon>
        <taxon>Araneomorphae</taxon>
        <taxon>Entelegynae</taxon>
        <taxon>Araneoidea</taxon>
        <taxon>Araneidae</taxon>
        <taxon>Araneus</taxon>
    </lineage>
</organism>